<accession>A0A7Y0FL04</accession>
<dbReference type="Pfam" id="PF00775">
    <property type="entry name" value="Dioxygenase_C"/>
    <property type="match status" value="1"/>
</dbReference>
<sequence length="246" mass="25434">MERKNFLKSLLAGAVTAPALLAACSKDSVSPTSSSSGTTTTTTTGGTTTTTSGSCTEAPTETEGPFPTHTPASYVRANITDDRTGYKLTININVTNSKSSCAALAGALVDIWHCDAAGNYSEYGGTSMQSTNYTSVHFLRGRQTTDSTGLVSFTSIFPGWYSGRATHIHVHVYNASGTSLKVTQIAFPEGTGSAVAAVNGYSKGLTGYTTNANDNVFSDGYSLELATVTGNTTDGFVLNITLAVAA</sequence>
<comment type="caution">
    <text evidence="4">The sequence shown here is derived from an EMBL/GenBank/DDBJ whole genome shotgun (WGS) entry which is preliminary data.</text>
</comment>
<dbReference type="InterPro" id="IPR000627">
    <property type="entry name" value="Intradiol_dOase_C"/>
</dbReference>
<dbReference type="EMBL" id="JABBGH010000001">
    <property type="protein sequence ID" value="NML64035.1"/>
    <property type="molecule type" value="Genomic_DNA"/>
</dbReference>
<dbReference type="GO" id="GO:0008199">
    <property type="term" value="F:ferric iron binding"/>
    <property type="evidence" value="ECO:0007669"/>
    <property type="project" value="InterPro"/>
</dbReference>
<name>A0A7Y0FL04_9BACT</name>
<dbReference type="PANTHER" id="PTHR34315">
    <property type="match status" value="1"/>
</dbReference>
<feature type="compositionally biased region" description="Low complexity" evidence="1">
    <location>
        <begin position="32"/>
        <end position="54"/>
    </location>
</feature>
<evidence type="ECO:0000313" key="5">
    <source>
        <dbReference type="Proteomes" id="UP000559626"/>
    </source>
</evidence>
<keyword evidence="5" id="KW-1185">Reference proteome</keyword>
<evidence type="ECO:0000313" key="4">
    <source>
        <dbReference type="EMBL" id="NML64035.1"/>
    </source>
</evidence>
<dbReference type="Gene3D" id="2.60.130.10">
    <property type="entry name" value="Aromatic compound dioxygenase"/>
    <property type="match status" value="1"/>
</dbReference>
<feature type="region of interest" description="Disordered" evidence="1">
    <location>
        <begin position="27"/>
        <end position="72"/>
    </location>
</feature>
<evidence type="ECO:0000256" key="2">
    <source>
        <dbReference type="SAM" id="SignalP"/>
    </source>
</evidence>
<reference evidence="4 5" key="1">
    <citation type="submission" date="2020-04" db="EMBL/GenBank/DDBJ databases">
        <title>Hymenobacter polaris sp. nov., isolated from Arctic soil.</title>
        <authorList>
            <person name="Dahal R.H."/>
        </authorList>
    </citation>
    <scope>NUCLEOTIDE SEQUENCE [LARGE SCALE GENOMIC DNA]</scope>
    <source>
        <strain evidence="4 5">RP-2-7</strain>
    </source>
</reference>
<protein>
    <submittedName>
        <fullName evidence="4">Intradiol ring-cleavage dioxygenase</fullName>
    </submittedName>
</protein>
<evidence type="ECO:0000256" key="1">
    <source>
        <dbReference type="SAM" id="MobiDB-lite"/>
    </source>
</evidence>
<dbReference type="GO" id="GO:0016702">
    <property type="term" value="F:oxidoreductase activity, acting on single donors with incorporation of molecular oxygen, incorporation of two atoms of oxygen"/>
    <property type="evidence" value="ECO:0007669"/>
    <property type="project" value="InterPro"/>
</dbReference>
<proteinExistence type="predicted"/>
<dbReference type="Proteomes" id="UP000559626">
    <property type="component" value="Unassembled WGS sequence"/>
</dbReference>
<dbReference type="PANTHER" id="PTHR34315:SF1">
    <property type="entry name" value="INTRADIOL RING-CLEAVAGE DIOXYGENASES DOMAIN-CONTAINING PROTEIN-RELATED"/>
    <property type="match status" value="1"/>
</dbReference>
<dbReference type="AlphaFoldDB" id="A0A7Y0FL04"/>
<keyword evidence="4" id="KW-0560">Oxidoreductase</keyword>
<dbReference type="SUPFAM" id="SSF49482">
    <property type="entry name" value="Aromatic compound dioxygenase"/>
    <property type="match status" value="1"/>
</dbReference>
<feature type="signal peptide" evidence="2">
    <location>
        <begin position="1"/>
        <end position="22"/>
    </location>
</feature>
<dbReference type="RefSeq" id="WP_169529362.1">
    <property type="nucleotide sequence ID" value="NZ_JABBGH010000001.1"/>
</dbReference>
<keyword evidence="4" id="KW-0223">Dioxygenase</keyword>
<organism evidence="4 5">
    <name type="scientific">Hymenobacter polaris</name>
    <dbReference type="NCBI Taxonomy" id="2682546"/>
    <lineage>
        <taxon>Bacteria</taxon>
        <taxon>Pseudomonadati</taxon>
        <taxon>Bacteroidota</taxon>
        <taxon>Cytophagia</taxon>
        <taxon>Cytophagales</taxon>
        <taxon>Hymenobacteraceae</taxon>
        <taxon>Hymenobacter</taxon>
    </lineage>
</organism>
<feature type="chain" id="PRO_5031151843" evidence="2">
    <location>
        <begin position="23"/>
        <end position="246"/>
    </location>
</feature>
<keyword evidence="2" id="KW-0732">Signal</keyword>
<gene>
    <name evidence="4" type="ORF">HHL22_02340</name>
</gene>
<dbReference type="PROSITE" id="PS51257">
    <property type="entry name" value="PROKAR_LIPOPROTEIN"/>
    <property type="match status" value="1"/>
</dbReference>
<dbReference type="InterPro" id="IPR015889">
    <property type="entry name" value="Intradiol_dOase_core"/>
</dbReference>
<evidence type="ECO:0000259" key="3">
    <source>
        <dbReference type="Pfam" id="PF00775"/>
    </source>
</evidence>
<feature type="domain" description="Intradiol ring-cleavage dioxygenases" evidence="3">
    <location>
        <begin position="77"/>
        <end position="189"/>
    </location>
</feature>